<proteinExistence type="predicted"/>
<sequence length="105" mass="11505">MKFNTDGASKGSCGAAGIGGLRNHCGKALIYFFKVVTMSDPTSAEILAVQEACRLFSLSLWFRSYRLILECDSKLVTDWMSNPQSAPEVSKPVIMSCLKFYAGLQ</sequence>
<evidence type="ECO:0000259" key="1">
    <source>
        <dbReference type="Pfam" id="PF13456"/>
    </source>
</evidence>
<organism evidence="2 3">
    <name type="scientific">Hibiscus sabdariffa</name>
    <name type="common">roselle</name>
    <dbReference type="NCBI Taxonomy" id="183260"/>
    <lineage>
        <taxon>Eukaryota</taxon>
        <taxon>Viridiplantae</taxon>
        <taxon>Streptophyta</taxon>
        <taxon>Embryophyta</taxon>
        <taxon>Tracheophyta</taxon>
        <taxon>Spermatophyta</taxon>
        <taxon>Magnoliopsida</taxon>
        <taxon>eudicotyledons</taxon>
        <taxon>Gunneridae</taxon>
        <taxon>Pentapetalae</taxon>
        <taxon>rosids</taxon>
        <taxon>malvids</taxon>
        <taxon>Malvales</taxon>
        <taxon>Malvaceae</taxon>
        <taxon>Malvoideae</taxon>
        <taxon>Hibiscus</taxon>
    </lineage>
</organism>
<dbReference type="CDD" id="cd06222">
    <property type="entry name" value="RNase_H_like"/>
    <property type="match status" value="1"/>
</dbReference>
<comment type="caution">
    <text evidence="2">The sequence shown here is derived from an EMBL/GenBank/DDBJ whole genome shotgun (WGS) entry which is preliminary data.</text>
</comment>
<dbReference type="Proteomes" id="UP001396334">
    <property type="component" value="Unassembled WGS sequence"/>
</dbReference>
<accession>A0ABR2RUQ9</accession>
<reference evidence="2 3" key="1">
    <citation type="journal article" date="2024" name="G3 (Bethesda)">
        <title>Genome assembly of Hibiscus sabdariffa L. provides insights into metabolisms of medicinal natural products.</title>
        <authorList>
            <person name="Kim T."/>
        </authorList>
    </citation>
    <scope>NUCLEOTIDE SEQUENCE [LARGE SCALE GENOMIC DNA]</scope>
    <source>
        <strain evidence="2">TK-2024</strain>
        <tissue evidence="2">Old leaves</tissue>
    </source>
</reference>
<dbReference type="PANTHER" id="PTHR33033:SF109">
    <property type="entry name" value="PROTEIN, PUTATIVE-RELATED"/>
    <property type="match status" value="1"/>
</dbReference>
<dbReference type="InterPro" id="IPR002156">
    <property type="entry name" value="RNaseH_domain"/>
</dbReference>
<evidence type="ECO:0000313" key="3">
    <source>
        <dbReference type="Proteomes" id="UP001396334"/>
    </source>
</evidence>
<dbReference type="Gene3D" id="3.30.420.10">
    <property type="entry name" value="Ribonuclease H-like superfamily/Ribonuclease H"/>
    <property type="match status" value="1"/>
</dbReference>
<feature type="domain" description="RNase H type-1" evidence="1">
    <location>
        <begin position="4"/>
        <end position="85"/>
    </location>
</feature>
<dbReference type="InterPro" id="IPR012337">
    <property type="entry name" value="RNaseH-like_sf"/>
</dbReference>
<dbReference type="InterPro" id="IPR044730">
    <property type="entry name" value="RNase_H-like_dom_plant"/>
</dbReference>
<dbReference type="EMBL" id="JBBPBN010000020">
    <property type="protein sequence ID" value="KAK9016707.1"/>
    <property type="molecule type" value="Genomic_DNA"/>
</dbReference>
<dbReference type="SUPFAM" id="SSF53098">
    <property type="entry name" value="Ribonuclease H-like"/>
    <property type="match status" value="1"/>
</dbReference>
<keyword evidence="3" id="KW-1185">Reference proteome</keyword>
<evidence type="ECO:0000313" key="2">
    <source>
        <dbReference type="EMBL" id="KAK9016707.1"/>
    </source>
</evidence>
<dbReference type="InterPro" id="IPR036397">
    <property type="entry name" value="RNaseH_sf"/>
</dbReference>
<dbReference type="Pfam" id="PF13456">
    <property type="entry name" value="RVT_3"/>
    <property type="match status" value="1"/>
</dbReference>
<gene>
    <name evidence="2" type="ORF">V6N11_079202</name>
</gene>
<name>A0ABR2RUQ9_9ROSI</name>
<dbReference type="PANTHER" id="PTHR33033">
    <property type="entry name" value="POLYNUCLEOTIDYL TRANSFERASE, RIBONUCLEASE H-LIKE SUPERFAMILY PROTEIN-RELATED"/>
    <property type="match status" value="1"/>
</dbReference>
<protein>
    <recommendedName>
        <fullName evidence="1">RNase H type-1 domain-containing protein</fullName>
    </recommendedName>
</protein>